<dbReference type="InterPro" id="IPR032675">
    <property type="entry name" value="LRR_dom_sf"/>
</dbReference>
<keyword evidence="3" id="KW-1185">Reference proteome</keyword>
<dbReference type="AlphaFoldDB" id="K0RJ99"/>
<dbReference type="EMBL" id="AGNL01039986">
    <property type="protein sequence ID" value="EJK52369.1"/>
    <property type="molecule type" value="Genomic_DNA"/>
</dbReference>
<protein>
    <submittedName>
        <fullName evidence="2">Uncharacterized protein</fullName>
    </submittedName>
</protein>
<evidence type="ECO:0000256" key="1">
    <source>
        <dbReference type="SAM" id="Coils"/>
    </source>
</evidence>
<accession>K0RJ99</accession>
<dbReference type="GO" id="GO:0034315">
    <property type="term" value="P:regulation of Arp2/3 complex-mediated actin nucleation"/>
    <property type="evidence" value="ECO:0007669"/>
    <property type="project" value="TreeGrafter"/>
</dbReference>
<name>K0RJ99_THAOC</name>
<dbReference type="Gene3D" id="3.80.10.10">
    <property type="entry name" value="Ribonuclease Inhibitor"/>
    <property type="match status" value="1"/>
</dbReference>
<dbReference type="OrthoDB" id="120976at2759"/>
<keyword evidence="1" id="KW-0175">Coiled coil</keyword>
<dbReference type="GO" id="GO:0005886">
    <property type="term" value="C:plasma membrane"/>
    <property type="evidence" value="ECO:0007669"/>
    <property type="project" value="TreeGrafter"/>
</dbReference>
<proteinExistence type="predicted"/>
<dbReference type="CDD" id="cd14686">
    <property type="entry name" value="bZIP"/>
    <property type="match status" value="1"/>
</dbReference>
<comment type="caution">
    <text evidence="2">The sequence shown here is derived from an EMBL/GenBank/DDBJ whole genome shotgun (WGS) entry which is preliminary data.</text>
</comment>
<evidence type="ECO:0000313" key="2">
    <source>
        <dbReference type="EMBL" id="EJK52369.1"/>
    </source>
</evidence>
<dbReference type="Proteomes" id="UP000266841">
    <property type="component" value="Unassembled WGS sequence"/>
</dbReference>
<dbReference type="InterPro" id="IPR051279">
    <property type="entry name" value="PP1-Reg/Actin-Interact_Protein"/>
</dbReference>
<sequence length="499" mass="55348">MFAYYSHGYGSSFGDSDPYSDDYISSDAMYMNIGSSEEEEEEGEESFDEAETEALNKEFDDGFDLKTYTSSYRVSSGSGTNGLSMLRGILSNAIDVKNWAIYGNPFTTKEAWKRVGTKLAANTNLLRLSIHLDGENPLSAEYLEELTSGLAGNTSIIELRFEGIDDNMAPLSDDWMQTLSNFLASNKSLRMFHFANLGIGNDQFSILSAGLSQSAIDELYVTGGKLGDETGMDIDRRLLSALNESLGRLSLLNLKFLSLSANKLGNDAVPAICTFLSQCETLKGIDISKNTMTNDSCPLLASAIRGKSLDSINLRWAKISSIGFAHFLPLIFDGTSINSTVESSHTLEIVSDFNHSSPMNTALNINCDRTLSIAKKIRKKVSYLHFRGQFSLLEVLDLNVILMPRVLEFVVTECGLSSVYRLVRCGNVSELFGFPSADRLRVRELEEENDNITKENEAIKQECGKLKEEIEILTRELHRTRKSCQPVAKRPRTESNDVD</sequence>
<gene>
    <name evidence="2" type="ORF">THAOC_28364</name>
</gene>
<evidence type="ECO:0000313" key="3">
    <source>
        <dbReference type="Proteomes" id="UP000266841"/>
    </source>
</evidence>
<dbReference type="GO" id="GO:0030027">
    <property type="term" value="C:lamellipodium"/>
    <property type="evidence" value="ECO:0007669"/>
    <property type="project" value="TreeGrafter"/>
</dbReference>
<organism evidence="2 3">
    <name type="scientific">Thalassiosira oceanica</name>
    <name type="common">Marine diatom</name>
    <dbReference type="NCBI Taxonomy" id="159749"/>
    <lineage>
        <taxon>Eukaryota</taxon>
        <taxon>Sar</taxon>
        <taxon>Stramenopiles</taxon>
        <taxon>Ochrophyta</taxon>
        <taxon>Bacillariophyta</taxon>
        <taxon>Coscinodiscophyceae</taxon>
        <taxon>Thalassiosirophycidae</taxon>
        <taxon>Thalassiosirales</taxon>
        <taxon>Thalassiosiraceae</taxon>
        <taxon>Thalassiosira</taxon>
    </lineage>
</organism>
<feature type="coiled-coil region" evidence="1">
    <location>
        <begin position="442"/>
        <end position="483"/>
    </location>
</feature>
<dbReference type="SUPFAM" id="SSF52047">
    <property type="entry name" value="RNI-like"/>
    <property type="match status" value="1"/>
</dbReference>
<dbReference type="PANTHER" id="PTHR24112">
    <property type="entry name" value="LEUCINE-RICH REPEAT, ISOFORM F-RELATED"/>
    <property type="match status" value="1"/>
</dbReference>
<dbReference type="PANTHER" id="PTHR24112:SF66">
    <property type="entry name" value="LEUCINE-RICH REPEAT, ISOFORM F"/>
    <property type="match status" value="1"/>
</dbReference>
<dbReference type="GO" id="GO:0016477">
    <property type="term" value="P:cell migration"/>
    <property type="evidence" value="ECO:0007669"/>
    <property type="project" value="TreeGrafter"/>
</dbReference>
<dbReference type="OMA" id="FLGNNTH"/>
<dbReference type="eggNOG" id="KOG4242">
    <property type="taxonomic scope" value="Eukaryota"/>
</dbReference>
<reference evidence="2 3" key="1">
    <citation type="journal article" date="2012" name="Genome Biol.">
        <title>Genome and low-iron response of an oceanic diatom adapted to chronic iron limitation.</title>
        <authorList>
            <person name="Lommer M."/>
            <person name="Specht M."/>
            <person name="Roy A.S."/>
            <person name="Kraemer L."/>
            <person name="Andreson R."/>
            <person name="Gutowska M.A."/>
            <person name="Wolf J."/>
            <person name="Bergner S.V."/>
            <person name="Schilhabel M.B."/>
            <person name="Klostermeier U.C."/>
            <person name="Beiko R.G."/>
            <person name="Rosenstiel P."/>
            <person name="Hippler M."/>
            <person name="Laroche J."/>
        </authorList>
    </citation>
    <scope>NUCLEOTIDE SEQUENCE [LARGE SCALE GENOMIC DNA]</scope>
    <source>
        <strain evidence="2 3">CCMP1005</strain>
    </source>
</reference>